<dbReference type="Gene3D" id="3.10.310.70">
    <property type="match status" value="1"/>
</dbReference>
<dbReference type="InterPro" id="IPR033932">
    <property type="entry name" value="YtcJ-like"/>
</dbReference>
<gene>
    <name evidence="2" type="ORF">FMM80_18585</name>
</gene>
<dbReference type="PANTHER" id="PTHR22642:SF2">
    <property type="entry name" value="PROTEIN LONG AFTER FAR-RED 3"/>
    <property type="match status" value="1"/>
</dbReference>
<dbReference type="Gene3D" id="3.20.20.140">
    <property type="entry name" value="Metal-dependent hydrolases"/>
    <property type="match status" value="1"/>
</dbReference>
<dbReference type="AlphaFoldDB" id="A0A9X5H7Z6"/>
<protein>
    <submittedName>
        <fullName evidence="2">Amidohydrolase</fullName>
    </submittedName>
</protein>
<evidence type="ECO:0000313" key="3">
    <source>
        <dbReference type="Proteomes" id="UP000474104"/>
    </source>
</evidence>
<dbReference type="InterPro" id="IPR013108">
    <property type="entry name" value="Amidohydro_3"/>
</dbReference>
<dbReference type="CDD" id="cd01300">
    <property type="entry name" value="YtcJ_like"/>
    <property type="match status" value="1"/>
</dbReference>
<evidence type="ECO:0000259" key="1">
    <source>
        <dbReference type="Pfam" id="PF07969"/>
    </source>
</evidence>
<dbReference type="SUPFAM" id="SSF51338">
    <property type="entry name" value="Composite domain of metallo-dependent hydrolases"/>
    <property type="match status" value="1"/>
</dbReference>
<dbReference type="InterPro" id="IPR032466">
    <property type="entry name" value="Metal_Hydrolase"/>
</dbReference>
<dbReference type="Proteomes" id="UP000474104">
    <property type="component" value="Unassembled WGS sequence"/>
</dbReference>
<dbReference type="InterPro" id="IPR011059">
    <property type="entry name" value="Metal-dep_hydrolase_composite"/>
</dbReference>
<accession>A0A9X5H7Z6</accession>
<feature type="domain" description="Amidohydrolase 3" evidence="1">
    <location>
        <begin position="59"/>
        <end position="553"/>
    </location>
</feature>
<sequence length="555" mass="61839">MIEWRYIHMSNAAMVIRGNAIFDGTGAKPFAGGIAVEGKRIAAVVKGEGIDRYIGPDTRVIDCGDRLVMPGFNDGHTHITQGAFLEDPDFSFCLLESGSREEAIQMAKEYGDSHPDNEWVFGYMMNNLLWKDQTLPTCHDIDRVISDRPVVLQLADMHTVAVNTCAIEKIGITKDTKSPADGVIEKDEKGELTGRFYDGASFAFTDAICSPSDEVYMQIYENLFDKMKKLGITSCSLVAPYGAHDDPLPYFEKMEEKGTLTSRVMMYPNIAEYEKESFAALQKKYADGKLRIRGLKQLIDGVTSVFTAYLLEPYTNDPGTCGATSVDMKEFKKQALEAIKDGVPLRIHTIGDRAVREMLDIFEEGERLYGKQNLRHVQEHLETIHPEDIPRFAKLGICGCMQPWHMLFDLEGGDKGNGLYGDKEAAVGSQRAKHSWPMRELLDAGMVLSLGSDFPVVGLEPMCEIYGAVTRQTFDGKPEEGWYPEQRITMEEALKAYTWGSAYAEGCEQDLGILAEGMLADIIVLDKNLFEAKPQEILDTKVVTTIMDGQVVYEA</sequence>
<comment type="caution">
    <text evidence="2">The sequence shown here is derived from an EMBL/GenBank/DDBJ whole genome shotgun (WGS) entry which is preliminary data.</text>
</comment>
<dbReference type="GO" id="GO:0016810">
    <property type="term" value="F:hydrolase activity, acting on carbon-nitrogen (but not peptide) bonds"/>
    <property type="evidence" value="ECO:0007669"/>
    <property type="project" value="InterPro"/>
</dbReference>
<dbReference type="Gene3D" id="2.30.40.10">
    <property type="entry name" value="Urease, subunit C, domain 1"/>
    <property type="match status" value="1"/>
</dbReference>
<dbReference type="Pfam" id="PF07969">
    <property type="entry name" value="Amidohydro_3"/>
    <property type="match status" value="1"/>
</dbReference>
<dbReference type="SUPFAM" id="SSF51556">
    <property type="entry name" value="Metallo-dependent hydrolases"/>
    <property type="match status" value="1"/>
</dbReference>
<reference evidence="2 3" key="1">
    <citation type="submission" date="2019-07" db="EMBL/GenBank/DDBJ databases">
        <title>Draft genome sequences of 15 bacterial species constituting the stable defined intestinal microbiota of the GM15 gnotobiotic mouse model.</title>
        <authorList>
            <person name="Elie C."/>
            <person name="Mathieu A."/>
            <person name="Saliou A."/>
            <person name="Darnaud M."/>
            <person name="Leulier F."/>
            <person name="Tamellini A."/>
        </authorList>
    </citation>
    <scope>NUCLEOTIDE SEQUENCE [LARGE SCALE GENOMIC DNA]</scope>
    <source>
        <strain evidence="3">ASF 502</strain>
    </source>
</reference>
<dbReference type="EMBL" id="VIRB01000111">
    <property type="protein sequence ID" value="NDO70540.1"/>
    <property type="molecule type" value="Genomic_DNA"/>
</dbReference>
<dbReference type="PANTHER" id="PTHR22642">
    <property type="entry name" value="IMIDAZOLONEPROPIONASE"/>
    <property type="match status" value="1"/>
</dbReference>
<proteinExistence type="predicted"/>
<name>A0A9X5H7Z6_9FIRM</name>
<evidence type="ECO:0000313" key="2">
    <source>
        <dbReference type="EMBL" id="NDO70540.1"/>
    </source>
</evidence>
<organism evidence="2 3">
    <name type="scientific">Schaedlerella arabinosiphila</name>
    <dbReference type="NCBI Taxonomy" id="2044587"/>
    <lineage>
        <taxon>Bacteria</taxon>
        <taxon>Bacillati</taxon>
        <taxon>Bacillota</taxon>
        <taxon>Clostridia</taxon>
        <taxon>Lachnospirales</taxon>
        <taxon>Lachnospiraceae</taxon>
        <taxon>Schaedlerella</taxon>
    </lineage>
</organism>